<dbReference type="RefSeq" id="WP_380559371.1">
    <property type="nucleotide sequence ID" value="NZ_JBHEZY010000024.1"/>
</dbReference>
<dbReference type="SUPFAM" id="SSF52540">
    <property type="entry name" value="P-loop containing nucleoside triphosphate hydrolases"/>
    <property type="match status" value="1"/>
</dbReference>
<reference evidence="4 5" key="1">
    <citation type="submission" date="2024-09" db="EMBL/GenBank/DDBJ databases">
        <authorList>
            <person name="Lee S.D."/>
        </authorList>
    </citation>
    <scope>NUCLEOTIDE SEQUENCE [LARGE SCALE GENOMIC DNA]</scope>
    <source>
        <strain evidence="4 5">N1-3</strain>
    </source>
</reference>
<accession>A0ABV6XCS5</accession>
<organism evidence="4 5">
    <name type="scientific">Streptacidiphilus alkalitolerans</name>
    <dbReference type="NCBI Taxonomy" id="3342712"/>
    <lineage>
        <taxon>Bacteria</taxon>
        <taxon>Bacillati</taxon>
        <taxon>Actinomycetota</taxon>
        <taxon>Actinomycetes</taxon>
        <taxon>Kitasatosporales</taxon>
        <taxon>Streptomycetaceae</taxon>
        <taxon>Streptacidiphilus</taxon>
    </lineage>
</organism>
<evidence type="ECO:0000313" key="5">
    <source>
        <dbReference type="Proteomes" id="UP001592530"/>
    </source>
</evidence>
<evidence type="ECO:0000259" key="3">
    <source>
        <dbReference type="SMART" id="SM00382"/>
    </source>
</evidence>
<feature type="compositionally biased region" description="Low complexity" evidence="1">
    <location>
        <begin position="67"/>
        <end position="76"/>
    </location>
</feature>
<keyword evidence="2" id="KW-1133">Transmembrane helix</keyword>
<feature type="compositionally biased region" description="Pro residues" evidence="1">
    <location>
        <begin position="26"/>
        <end position="43"/>
    </location>
</feature>
<feature type="compositionally biased region" description="Polar residues" evidence="1">
    <location>
        <begin position="1"/>
        <end position="20"/>
    </location>
</feature>
<evidence type="ECO:0000313" key="4">
    <source>
        <dbReference type="EMBL" id="MFC1435992.1"/>
    </source>
</evidence>
<feature type="transmembrane region" description="Helical" evidence="2">
    <location>
        <begin position="215"/>
        <end position="231"/>
    </location>
</feature>
<evidence type="ECO:0000256" key="2">
    <source>
        <dbReference type="SAM" id="Phobius"/>
    </source>
</evidence>
<proteinExistence type="predicted"/>
<name>A0ABV6XCS5_9ACTN</name>
<dbReference type="InterPro" id="IPR003593">
    <property type="entry name" value="AAA+_ATPase"/>
</dbReference>
<gene>
    <name evidence="4" type="ORF">ACEZDB_35705</name>
</gene>
<feature type="region of interest" description="Disordered" evidence="1">
    <location>
        <begin position="254"/>
        <end position="275"/>
    </location>
</feature>
<dbReference type="SMART" id="SM00382">
    <property type="entry name" value="AAA"/>
    <property type="match status" value="1"/>
</dbReference>
<feature type="transmembrane region" description="Helical" evidence="2">
    <location>
        <begin position="191"/>
        <end position="209"/>
    </location>
</feature>
<evidence type="ECO:0000256" key="1">
    <source>
        <dbReference type="SAM" id="MobiDB-lite"/>
    </source>
</evidence>
<feature type="region of interest" description="Disordered" evidence="1">
    <location>
        <begin position="1"/>
        <end position="76"/>
    </location>
</feature>
<sequence>MTSPSDTSHPQQPQPAATASTTKAPGPVPATAPTMPAAPPVPLTEPSEATPAPPDSKAPVGGGTGPSGLRRTGTRLGAGARNTAAALSFRLAASNCSAEELRRRIVLRQLTAHDALRETVDDELKHVRTRIARLERAGIDDGWTPEQRQTIRQLRDERKRREAVVKGLHADQFRPVQPTEAQIRRARHLAATRRTIVFLALLAALGYGVVRTPQLAVLLVVAVLAVVWWLGGHPPVLVQRPVPEHLLSRPELAAPPAEDLPAVPQGEDGETDLRGVVDPGQVAERVRWALTKQKIKVREVHSTTRTAWGWQSTVVLREGTSADIVKSLGDLVTAFRTGPGRTLAAGSPDDGAEVTLRVLMTDPFAAPPAFPVRAPRSCSIRDPFSPCISLDGESTELVLPGTSVLVVAAPGGGKSVFVRSLADFATACRDAVVWDIDPTGRGLGPLGAAAARRALTVEDAEQALADLVEYAERRARLLSDTQDYWDVTELSPAIVAIVDEYHRLSKTGKQHAITLLRIARKARIPLVICTQDASQDVLSDAVADSFGIRVMLPCRVDDVPLAVGRKNAISEGWLPHLLSPGDDTDPADAGRCYLFSPRHRTPILRYTIPLDAATALARATERAAAGLPQLDAATTGAPAAAPPLPPFLALLRGFFAAEGDPEHLTVADLMEHLAAADPVRWTQWDARKDRLTMGGKAIRAELAAVGCAATAVRINSLPGRPSAYLLADLTTAPTPP</sequence>
<comment type="caution">
    <text evidence="4">The sequence shown here is derived from an EMBL/GenBank/DDBJ whole genome shotgun (WGS) entry which is preliminary data.</text>
</comment>
<dbReference type="Proteomes" id="UP001592530">
    <property type="component" value="Unassembled WGS sequence"/>
</dbReference>
<protein>
    <recommendedName>
        <fullName evidence="3">AAA+ ATPase domain-containing protein</fullName>
    </recommendedName>
</protein>
<dbReference type="InterPro" id="IPR027417">
    <property type="entry name" value="P-loop_NTPase"/>
</dbReference>
<keyword evidence="2" id="KW-0812">Transmembrane</keyword>
<dbReference type="Gene3D" id="3.40.50.300">
    <property type="entry name" value="P-loop containing nucleotide triphosphate hydrolases"/>
    <property type="match status" value="1"/>
</dbReference>
<keyword evidence="2" id="KW-0472">Membrane</keyword>
<dbReference type="EMBL" id="JBHEZY010000024">
    <property type="protein sequence ID" value="MFC1435992.1"/>
    <property type="molecule type" value="Genomic_DNA"/>
</dbReference>
<feature type="domain" description="AAA+ ATPase" evidence="3">
    <location>
        <begin position="400"/>
        <end position="557"/>
    </location>
</feature>